<proteinExistence type="predicted"/>
<dbReference type="EMBL" id="CP014242">
    <property type="protein sequence ID" value="AMD18549.1"/>
    <property type="molecule type" value="Genomic_DNA"/>
</dbReference>
<keyword evidence="2" id="KW-1133">Transmembrane helix</keyword>
<keyword evidence="2" id="KW-0812">Transmembrane</keyword>
<reference evidence="3 4" key="1">
    <citation type="submission" date="2016-01" db="EMBL/GenBank/DDBJ databases">
        <title>Genome sequence of the yeast Holleya sinecauda.</title>
        <authorList>
            <person name="Dietrich F.S."/>
        </authorList>
    </citation>
    <scope>NUCLEOTIDE SEQUENCE [LARGE SCALE GENOMIC DNA]</scope>
    <source>
        <strain evidence="3 4">ATCC 58844</strain>
    </source>
</reference>
<evidence type="ECO:0000256" key="2">
    <source>
        <dbReference type="SAM" id="Phobius"/>
    </source>
</evidence>
<keyword evidence="2" id="KW-0472">Membrane</keyword>
<gene>
    <name evidence="3" type="ORF">AW171_hschr254</name>
</gene>
<feature type="compositionally biased region" description="Basic and acidic residues" evidence="1">
    <location>
        <begin position="213"/>
        <end position="223"/>
    </location>
</feature>
<dbReference type="AlphaFoldDB" id="A0A109UW12"/>
<feature type="compositionally biased region" description="Polar residues" evidence="1">
    <location>
        <begin position="254"/>
        <end position="277"/>
    </location>
</feature>
<evidence type="ECO:0000313" key="4">
    <source>
        <dbReference type="Proteomes" id="UP000243052"/>
    </source>
</evidence>
<dbReference type="Proteomes" id="UP000243052">
    <property type="component" value="Chromosome ii"/>
</dbReference>
<feature type="transmembrane region" description="Helical" evidence="2">
    <location>
        <begin position="12"/>
        <end position="28"/>
    </location>
</feature>
<evidence type="ECO:0000313" key="3">
    <source>
        <dbReference type="EMBL" id="AMD18549.1"/>
    </source>
</evidence>
<keyword evidence="4" id="KW-1185">Reference proteome</keyword>
<sequence length="391" mass="44107">MTQSSTRRNYLYLLPVSFISGIVLSWLIRSHSNVGTQSNIGHQEVAMHLDMNKLGFDKVTECVTETSLPLQFCYDGFSRWSAQEAEIKFKADVAEQYKSCVTNVGFMIEDNESVSNQRVLSSIHRCILNAEYPESVTTGGKKVKDTRPKVLFGKLFGKVYDFFKFMLILSIVMFQVYLCSDSIFRKDNSEKDEASKVNTNSDQSSKAVGPAPQKEKKLTEIPRNRKAPSKTDPQSRLKGPNPESENSAPEDTDSNVPKASPANSSPQTPQKNSGSLVSTQCKNRVIINCKEKGLVFDMTTKEGIQKWRDYVNRGKSHTIPTREKAMGPTQVCLTPIANQPIDFSRISLYDHNGKAFRRIFVPGLGWITRDRCIQLMQEQGYKENQVRGLDY</sequence>
<dbReference type="GeneID" id="28722211"/>
<feature type="compositionally biased region" description="Polar residues" evidence="1">
    <location>
        <begin position="196"/>
        <end position="206"/>
    </location>
</feature>
<dbReference type="OrthoDB" id="4036433at2759"/>
<organism evidence="3 4">
    <name type="scientific">Eremothecium sinecaudum</name>
    <dbReference type="NCBI Taxonomy" id="45286"/>
    <lineage>
        <taxon>Eukaryota</taxon>
        <taxon>Fungi</taxon>
        <taxon>Dikarya</taxon>
        <taxon>Ascomycota</taxon>
        <taxon>Saccharomycotina</taxon>
        <taxon>Saccharomycetes</taxon>
        <taxon>Saccharomycetales</taxon>
        <taxon>Saccharomycetaceae</taxon>
        <taxon>Eremothecium</taxon>
    </lineage>
</organism>
<accession>A0A109UW12</accession>
<evidence type="ECO:0000256" key="1">
    <source>
        <dbReference type="SAM" id="MobiDB-lite"/>
    </source>
</evidence>
<feature type="region of interest" description="Disordered" evidence="1">
    <location>
        <begin position="190"/>
        <end position="277"/>
    </location>
</feature>
<dbReference type="RefSeq" id="XP_017985545.1">
    <property type="nucleotide sequence ID" value="XM_018130359.1"/>
</dbReference>
<protein>
    <submittedName>
        <fullName evidence="3">HBL353Wp</fullName>
    </submittedName>
</protein>
<name>A0A109UW12_9SACH</name>